<keyword evidence="1" id="KW-0614">Plasmid</keyword>
<reference evidence="1" key="1">
    <citation type="submission" date="2021-08" db="EMBL/GenBank/DDBJ databases">
        <authorList>
            <person name="Nwanade C."/>
            <person name="Wang M."/>
            <person name="Masoudi A."/>
            <person name="Yu Z."/>
            <person name="Liu J."/>
        </authorList>
    </citation>
    <scope>NUCLEOTIDE SEQUENCE</scope>
    <source>
        <strain evidence="1">S166</strain>
        <plasmid evidence="1">unnamed3</plasmid>
    </source>
</reference>
<gene>
    <name evidence="1" type="ORF">K3718_20175</name>
</gene>
<evidence type="ECO:0000313" key="2">
    <source>
        <dbReference type="Proteomes" id="UP001058514"/>
    </source>
</evidence>
<sequence length="242" mass="27685">MLLSHQHKFIYLKTHKTGSTSAELALEPFCAPPSHKVYPNRAAPLITEYGIVGARAPGPAVLSARRKDPDFFWHHMGARKVAEKIGEECFHAYRRIACVRNPFRRLLSQYLYKSVWLAGARAPETLAEARAGFRAYLFADPYDRSNMERVKRDNYLAFIGDKMILTDYLRLENLQADLTAFLTSAGVKDPQVCLEHERNNAGKKRDWKLLDFFDSQDLVDRTLEIDGWIFDLADYSKDPADA</sequence>
<proteinExistence type="predicted"/>
<dbReference type="InterPro" id="IPR027417">
    <property type="entry name" value="P-loop_NTPase"/>
</dbReference>
<protein>
    <submittedName>
        <fullName evidence="1">Sulfotransferase family protein</fullName>
    </submittedName>
</protein>
<name>A0ABY5WQD9_9RHOB</name>
<accession>A0ABY5WQD9</accession>
<dbReference type="Proteomes" id="UP001058514">
    <property type="component" value="Plasmid unnamed3"/>
</dbReference>
<dbReference type="Gene3D" id="3.40.50.300">
    <property type="entry name" value="P-loop containing nucleotide triphosphate hydrolases"/>
    <property type="match status" value="1"/>
</dbReference>
<dbReference type="SUPFAM" id="SSF52540">
    <property type="entry name" value="P-loop containing nucleoside triphosphate hydrolases"/>
    <property type="match status" value="1"/>
</dbReference>
<evidence type="ECO:0000313" key="1">
    <source>
        <dbReference type="EMBL" id="UWQ43726.1"/>
    </source>
</evidence>
<organism evidence="1 2">
    <name type="scientific">Leisingera aquaemixtae</name>
    <dbReference type="NCBI Taxonomy" id="1396826"/>
    <lineage>
        <taxon>Bacteria</taxon>
        <taxon>Pseudomonadati</taxon>
        <taxon>Pseudomonadota</taxon>
        <taxon>Alphaproteobacteria</taxon>
        <taxon>Rhodobacterales</taxon>
        <taxon>Roseobacteraceae</taxon>
        <taxon>Leisingera</taxon>
    </lineage>
</organism>
<keyword evidence="2" id="KW-1185">Reference proteome</keyword>
<geneLocation type="plasmid" evidence="1 2">
    <name>unnamed3</name>
</geneLocation>
<dbReference type="RefSeq" id="WP_259966064.1">
    <property type="nucleotide sequence ID" value="NZ_CP081054.1"/>
</dbReference>
<dbReference type="Pfam" id="PF03567">
    <property type="entry name" value="Sulfotransfer_2"/>
    <property type="match status" value="1"/>
</dbReference>
<dbReference type="InterPro" id="IPR005331">
    <property type="entry name" value="Sulfotransferase"/>
</dbReference>
<dbReference type="EMBL" id="CP081054">
    <property type="protein sequence ID" value="UWQ43726.1"/>
    <property type="molecule type" value="Genomic_DNA"/>
</dbReference>